<dbReference type="Gene3D" id="3.30.1120.10">
    <property type="match status" value="1"/>
</dbReference>
<comment type="cofactor">
    <cofactor evidence="1">
        <name>Ca(2+)</name>
        <dbReference type="ChEBI" id="CHEBI:29108"/>
    </cofactor>
</comment>
<dbReference type="AlphaFoldDB" id="A0AAE3ELG3"/>
<dbReference type="PROSITE" id="PS00523">
    <property type="entry name" value="SULFATASE_1"/>
    <property type="match status" value="1"/>
</dbReference>
<dbReference type="RefSeq" id="WP_237238407.1">
    <property type="nucleotide sequence ID" value="NZ_JAKKDU010000002.1"/>
</dbReference>
<gene>
    <name evidence="8" type="ORF">L3X37_01515</name>
</gene>
<evidence type="ECO:0000313" key="8">
    <source>
        <dbReference type="EMBL" id="MCF7567042.1"/>
    </source>
</evidence>
<feature type="domain" description="Sulfatase N-terminal" evidence="7">
    <location>
        <begin position="41"/>
        <end position="362"/>
    </location>
</feature>
<keyword evidence="6" id="KW-0106">Calcium</keyword>
<dbReference type="PANTHER" id="PTHR42693">
    <property type="entry name" value="ARYLSULFATASE FAMILY MEMBER"/>
    <property type="match status" value="1"/>
</dbReference>
<evidence type="ECO:0000256" key="3">
    <source>
        <dbReference type="ARBA" id="ARBA00022723"/>
    </source>
</evidence>
<dbReference type="InterPro" id="IPR050738">
    <property type="entry name" value="Sulfatase"/>
</dbReference>
<evidence type="ECO:0000256" key="4">
    <source>
        <dbReference type="ARBA" id="ARBA00022729"/>
    </source>
</evidence>
<dbReference type="GO" id="GO:0004065">
    <property type="term" value="F:arylsulfatase activity"/>
    <property type="evidence" value="ECO:0007669"/>
    <property type="project" value="TreeGrafter"/>
</dbReference>
<evidence type="ECO:0000256" key="1">
    <source>
        <dbReference type="ARBA" id="ARBA00001913"/>
    </source>
</evidence>
<sequence>MKTTIYYSTSFWKQNLLFLYSLAMILFSGCKSPNSKPTLKPNIVFIIVDDLGYSDVGYMNQKPEVQTPNIDKLAKSGMVFTNAYAASPVCSPTRASIFTGKYPATLQLTCHIPGVGMKPYLARRNKDKKLMEAAFIDRLPREELTFAEVLKEHGYKTAFLGKWHLAGEGSQKTTDGVVDEMFHPDQQGFDVNIGGCAYGQPANYFSPYGNATIKDGDKNEYLTDRMGNEACKFIEENKNNPFLLALCTYTVHSPLEAPQEIIDKYKGNKYLAMIDKLDENVGKVLSKLNALGLNENTLVILYSDNGGVYNNPPLNNYKGSLYEGGIRVPLIISHPGKIQAGSKCDVPITSPDFFPTILETAKIPSVKYKMLEGKNLWPLLSEKDGFEERAIYWHFPHHRNTEKAMGAAIRMGEWKLIWEYETNELSLFNLENDIEETKNLASTNSEKSKFLHNKLKAWLNKTNAAMPQLNPDYRN</sequence>
<proteinExistence type="inferred from homology"/>
<organism evidence="8 9">
    <name type="scientific">Wocania arenilitoris</name>
    <dbReference type="NCBI Taxonomy" id="2044858"/>
    <lineage>
        <taxon>Bacteria</taxon>
        <taxon>Pseudomonadati</taxon>
        <taxon>Bacteroidota</taxon>
        <taxon>Flavobacteriia</taxon>
        <taxon>Flavobacteriales</taxon>
        <taxon>Flavobacteriaceae</taxon>
        <taxon>Wocania</taxon>
    </lineage>
</organism>
<dbReference type="Gene3D" id="3.40.720.10">
    <property type="entry name" value="Alkaline Phosphatase, subunit A"/>
    <property type="match status" value="1"/>
</dbReference>
<dbReference type="CDD" id="cd16144">
    <property type="entry name" value="ARS_like"/>
    <property type="match status" value="1"/>
</dbReference>
<dbReference type="InterPro" id="IPR024607">
    <property type="entry name" value="Sulfatase_CS"/>
</dbReference>
<comment type="caution">
    <text evidence="8">The sequence shown here is derived from an EMBL/GenBank/DDBJ whole genome shotgun (WGS) entry which is preliminary data.</text>
</comment>
<evidence type="ECO:0000256" key="6">
    <source>
        <dbReference type="ARBA" id="ARBA00022837"/>
    </source>
</evidence>
<evidence type="ECO:0000256" key="5">
    <source>
        <dbReference type="ARBA" id="ARBA00022801"/>
    </source>
</evidence>
<keyword evidence="9" id="KW-1185">Reference proteome</keyword>
<dbReference type="InterPro" id="IPR017850">
    <property type="entry name" value="Alkaline_phosphatase_core_sf"/>
</dbReference>
<keyword evidence="3" id="KW-0479">Metal-binding</keyword>
<name>A0AAE3ELG3_9FLAO</name>
<keyword evidence="5" id="KW-0378">Hydrolase</keyword>
<keyword evidence="4" id="KW-0732">Signal</keyword>
<comment type="similarity">
    <text evidence="2">Belongs to the sulfatase family.</text>
</comment>
<reference evidence="8" key="1">
    <citation type="submission" date="2022-01" db="EMBL/GenBank/DDBJ databases">
        <title>Draft genome sequence of Sabulilitoribacter arenilitoris KCTC 52401.</title>
        <authorList>
            <person name="Oh J.-S."/>
        </authorList>
    </citation>
    <scope>NUCLEOTIDE SEQUENCE</scope>
    <source>
        <strain evidence="8">HMF6543</strain>
    </source>
</reference>
<dbReference type="EMBL" id="JAKKDU010000002">
    <property type="protein sequence ID" value="MCF7567042.1"/>
    <property type="molecule type" value="Genomic_DNA"/>
</dbReference>
<dbReference type="Pfam" id="PF00884">
    <property type="entry name" value="Sulfatase"/>
    <property type="match status" value="1"/>
</dbReference>
<dbReference type="InterPro" id="IPR000917">
    <property type="entry name" value="Sulfatase_N"/>
</dbReference>
<dbReference type="PROSITE" id="PS51257">
    <property type="entry name" value="PROKAR_LIPOPROTEIN"/>
    <property type="match status" value="1"/>
</dbReference>
<dbReference type="SUPFAM" id="SSF53649">
    <property type="entry name" value="Alkaline phosphatase-like"/>
    <property type="match status" value="1"/>
</dbReference>
<accession>A0AAE3ELG3</accession>
<evidence type="ECO:0000313" key="9">
    <source>
        <dbReference type="Proteomes" id="UP001199795"/>
    </source>
</evidence>
<protein>
    <submittedName>
        <fullName evidence="8">Sulfatase</fullName>
    </submittedName>
</protein>
<dbReference type="PANTHER" id="PTHR42693:SF42">
    <property type="entry name" value="ARYLSULFATASE G"/>
    <property type="match status" value="1"/>
</dbReference>
<evidence type="ECO:0000259" key="7">
    <source>
        <dbReference type="Pfam" id="PF00884"/>
    </source>
</evidence>
<dbReference type="GO" id="GO:0046872">
    <property type="term" value="F:metal ion binding"/>
    <property type="evidence" value="ECO:0007669"/>
    <property type="project" value="UniProtKB-KW"/>
</dbReference>
<evidence type="ECO:0000256" key="2">
    <source>
        <dbReference type="ARBA" id="ARBA00008779"/>
    </source>
</evidence>
<dbReference type="Proteomes" id="UP001199795">
    <property type="component" value="Unassembled WGS sequence"/>
</dbReference>